<organism evidence="1 2">
    <name type="scientific">Aspergillus aculeatinus CBS 121060</name>
    <dbReference type="NCBI Taxonomy" id="1448322"/>
    <lineage>
        <taxon>Eukaryota</taxon>
        <taxon>Fungi</taxon>
        <taxon>Dikarya</taxon>
        <taxon>Ascomycota</taxon>
        <taxon>Pezizomycotina</taxon>
        <taxon>Eurotiomycetes</taxon>
        <taxon>Eurotiomycetidae</taxon>
        <taxon>Eurotiales</taxon>
        <taxon>Aspergillaceae</taxon>
        <taxon>Aspergillus</taxon>
        <taxon>Aspergillus subgen. Circumdati</taxon>
    </lineage>
</organism>
<gene>
    <name evidence="1" type="ORF">BO66DRAFT_225563</name>
</gene>
<accession>A0ACD1HJ95</accession>
<evidence type="ECO:0000313" key="2">
    <source>
        <dbReference type="Proteomes" id="UP000249661"/>
    </source>
</evidence>
<dbReference type="EMBL" id="KZ824939">
    <property type="protein sequence ID" value="RAH73547.1"/>
    <property type="molecule type" value="Genomic_DNA"/>
</dbReference>
<name>A0ACD1HJ95_9EURO</name>
<dbReference type="Proteomes" id="UP000249661">
    <property type="component" value="Unassembled WGS sequence"/>
</dbReference>
<reference evidence="1" key="1">
    <citation type="submission" date="2018-02" db="EMBL/GenBank/DDBJ databases">
        <title>The genomes of Aspergillus section Nigri reveals drivers in fungal speciation.</title>
        <authorList>
            <consortium name="DOE Joint Genome Institute"/>
            <person name="Vesth T.C."/>
            <person name="Nybo J."/>
            <person name="Theobald S."/>
            <person name="Brandl J."/>
            <person name="Frisvad J.C."/>
            <person name="Nielsen K.F."/>
            <person name="Lyhne E.K."/>
            <person name="Kogle M.E."/>
            <person name="Kuo A."/>
            <person name="Riley R."/>
            <person name="Clum A."/>
            <person name="Nolan M."/>
            <person name="Lipzen A."/>
            <person name="Salamov A."/>
            <person name="Henrissat B."/>
            <person name="Wiebenga A."/>
            <person name="De vries R.P."/>
            <person name="Grigoriev I.V."/>
            <person name="Mortensen U.H."/>
            <person name="Andersen M.R."/>
            <person name="Baker S.E."/>
        </authorList>
    </citation>
    <scope>NUCLEOTIDE SEQUENCE</scope>
    <source>
        <strain evidence="1">CBS 121060</strain>
    </source>
</reference>
<evidence type="ECO:0000313" key="1">
    <source>
        <dbReference type="EMBL" id="RAH73547.1"/>
    </source>
</evidence>
<sequence length="68" mass="7321">MVVSSTSGDKPPLSPKPPPLPPLRSTKHTSSFQSSVPVHRTGSSACNPLTRRFQMGLRHLLLSSTGNR</sequence>
<protein>
    <submittedName>
        <fullName evidence="1">Uncharacterized protein</fullName>
    </submittedName>
</protein>
<proteinExistence type="predicted"/>
<keyword evidence="2" id="KW-1185">Reference proteome</keyword>